<proteinExistence type="inferred from homology"/>
<keyword evidence="1 6" id="KW-0547">Nucleotide-binding</keyword>
<evidence type="ECO:0000256" key="7">
    <source>
        <dbReference type="SAM" id="MobiDB-lite"/>
    </source>
</evidence>
<comment type="caution">
    <text evidence="9">The sequence shown here is derived from an EMBL/GenBank/DDBJ whole genome shotgun (WGS) entry which is preliminary data.</text>
</comment>
<evidence type="ECO:0000256" key="6">
    <source>
        <dbReference type="PROSITE-ProRule" id="PRU00782"/>
    </source>
</evidence>
<dbReference type="PANTHER" id="PTHR13140">
    <property type="entry name" value="MYOSIN"/>
    <property type="match status" value="1"/>
</dbReference>
<comment type="similarity">
    <text evidence="6">Belongs to the TRAFAC class myosin-kinesin ATPase superfamily. Myosin family.</text>
</comment>
<sequence length="1840" mass="212216">MTSFLKDDLVWVPCNIDGYKLMKVENVDIVGGKLLVKDHKIDDVNCGLNRSESVSIGLCSKYVSDTDKDDNTSLTSLDPANILENIRFRFAQGKIYTSTAHVLLAMNPYREITNLYSQETKRSYYGKHISQMPPHPYSIADSSYRSMVLDKKKHAIVISGESGAGKTETAKIVMSYLAEVGILPNRNELNESELEGLTDKQRKRLMQIRLSYSSNALYGEDESKKIQKRILSANPILEAFGNARTVRNYNSSRFGRLNKMYYNEHGFLEGGGITTYLLESSRCVKHNHNERSYHCFYQLIHGCSDRELKEYYLERNIYKYKLLNQGNLAYNSEIESDSEQFSILKESFGVNGINEDLQTSLFKILSGIILLGNVDFNSDNSNYDLNDSNSKSSLNDGKKLEFSDNTLIENISDLFSIENDLLSEVLLVKQLKIGNNQNSVTIPRTSHQSIQLIHSIIRSIYMRLFNWVVFQINKFTSCKKNDNLNSPSKGDDINNSLYIGILDIYGFEKLEINSFEQLCINLANEKLQEFFVEKVLQSEQRLYKQEGLIWTNIDIPKTQPVLDLIFDIFSLLDDDSRLKSQGQDRSDYTYWQRINNKYGKLMNSNSGTNNNNLSISSPSKYSNDRNLSSLQKLIKFPLNGLKMNTNELNTKFVIKHYAGSVEYTLNGWLDKNQDKIIPELEELLCNSKNSILNSIIDEEYKNRKSASFRSVSKKFTKDLKDMIQDLGEISLQFIRCFIPNSNMRQDEWNGHLVLNQMIQSGTIQMVKIMHYGYPNRASYSNLIKQLRYLLPERYIYGFSDRMIVEFFLSAYNIPSNTYQFGISKLFLKSGQYGLLLDQISDYTNGNYDNGLVIPDENVLIDLRRKFAKKCLRRCIIVADIVTWLKNRFIKLIRIRKKINMLLCNKIYRWYIFYRNIILPLRERVSNRMPYILCNKLLNKIIKSDNMRIKMFVFKLLKLNVQVYNKIRNNNNNENNKKVANVTKEYKDENYNGKIKKTSKLVKSDNISGICDNDRGNTRKKMNIFGEDSITTDQGLVGLEIWKQELFSFIGFKNSRKYNYIVHYDGNNVCLLEIYGEKVKTYELFIPMLNKNNISKYFDLDNIKFINTNNGINCELSQIEKDIKNINFNDDNYCSDENNSNNENSKSNYKYSESDGYTDNNTYYSEYRELDGDMNIKKVKYEIGSLLCLSQHPTFNTSFVLINDEGSISIFKLNIEIYSEEASSYFETNECGINDYWDIINSTPSTKLPNLGCDLNTMNDNGNTVDDQYNVVKHIKNGGDKSLFSLKNDSFNNNNLEFNVYTRENGERKIVEDIKTINICSNITFNEYMPSEWTENGDIFVPLRVHFIDPTSYQYLGILWHVEYSDYNIKRNISNNIDNVRLKYPESIRCFRSKKRIMSKNQYYNDLNDECGDNSVMNEGILIYDGLFTIIDLSTNEIIEWLNFPFKLSKIVKEWNNIGESDNNNLIWNKINSYHPKCWCNLFGFAMNENPVEKNDNMAAGKDGYDGNSCSSPLIYDVIPTVDVLKETCFISSEKMSIFKNGINNNIGVVSSSKEYNTTEEYLIFIGGPKLGLIISFEVQTQNNDELVESNMDILYDVLKLNNDIDSNNITDLVNISCLNNIKSDEFKNILENSTWFTTSLWVKDKNNYTTHLKSNRVDSSILMNARLSSTSFYSNIFGMDDVTLLLGAINGRIVSLSIRKKEIVKITLLSPFEFDNNKLSGNMRSSSIVSMFCMNDITSNKIACISSTGDMVTINLNNISSYNSINNNNNLIYSDKLHICLNKKYRPFIVQFLIFNSNTGSRNIIDSKLTQSFIFLDAVEKNLVIYNKNLGVTRPIATII</sequence>
<gene>
    <name evidence="9" type="ORF">RS030_150</name>
</gene>
<dbReference type="GO" id="GO:0000146">
    <property type="term" value="F:microfilament motor activity"/>
    <property type="evidence" value="ECO:0007669"/>
    <property type="project" value="TreeGrafter"/>
</dbReference>
<dbReference type="GO" id="GO:0005737">
    <property type="term" value="C:cytoplasm"/>
    <property type="evidence" value="ECO:0007669"/>
    <property type="project" value="TreeGrafter"/>
</dbReference>
<evidence type="ECO:0000313" key="9">
    <source>
        <dbReference type="EMBL" id="KAK6589665.1"/>
    </source>
</evidence>
<reference evidence="9 10" key="1">
    <citation type="submission" date="2023-10" db="EMBL/GenBank/DDBJ databases">
        <title>Comparative genomics analysis reveals potential genetic determinants of host preference in Cryptosporidium xiaoi.</title>
        <authorList>
            <person name="Xiao L."/>
            <person name="Li J."/>
        </authorList>
    </citation>
    <scope>NUCLEOTIDE SEQUENCE [LARGE SCALE GENOMIC DNA]</scope>
    <source>
        <strain evidence="9 10">52996</strain>
    </source>
</reference>
<dbReference type="Gene3D" id="1.20.5.4820">
    <property type="match status" value="1"/>
</dbReference>
<evidence type="ECO:0000256" key="4">
    <source>
        <dbReference type="ARBA" id="ARBA00023175"/>
    </source>
</evidence>
<protein>
    <recommendedName>
        <fullName evidence="8">Myosin motor domain-containing protein</fullName>
    </recommendedName>
</protein>
<keyword evidence="3 6" id="KW-0518">Myosin</keyword>
<evidence type="ECO:0000256" key="1">
    <source>
        <dbReference type="ARBA" id="ARBA00022741"/>
    </source>
</evidence>
<dbReference type="SMART" id="SM00242">
    <property type="entry name" value="MYSc"/>
    <property type="match status" value="1"/>
</dbReference>
<dbReference type="EMBL" id="JAWDEY010000011">
    <property type="protein sequence ID" value="KAK6589665.1"/>
    <property type="molecule type" value="Genomic_DNA"/>
</dbReference>
<dbReference type="GO" id="GO:0016459">
    <property type="term" value="C:myosin complex"/>
    <property type="evidence" value="ECO:0007669"/>
    <property type="project" value="UniProtKB-KW"/>
</dbReference>
<dbReference type="SUPFAM" id="SSF52540">
    <property type="entry name" value="P-loop containing nucleoside triphosphate hydrolases"/>
    <property type="match status" value="1"/>
</dbReference>
<dbReference type="InterPro" id="IPR001609">
    <property type="entry name" value="Myosin_head_motor_dom-like"/>
</dbReference>
<organism evidence="9 10">
    <name type="scientific">Cryptosporidium xiaoi</name>
    <dbReference type="NCBI Taxonomy" id="659607"/>
    <lineage>
        <taxon>Eukaryota</taxon>
        <taxon>Sar</taxon>
        <taxon>Alveolata</taxon>
        <taxon>Apicomplexa</taxon>
        <taxon>Conoidasida</taxon>
        <taxon>Coccidia</taxon>
        <taxon>Eucoccidiorida</taxon>
        <taxon>Eimeriorina</taxon>
        <taxon>Cryptosporidiidae</taxon>
        <taxon>Cryptosporidium</taxon>
    </lineage>
</organism>
<name>A0AAV9XY19_9CRYT</name>
<evidence type="ECO:0000256" key="5">
    <source>
        <dbReference type="ARBA" id="ARBA00023203"/>
    </source>
</evidence>
<dbReference type="PANTHER" id="PTHR13140:SF706">
    <property type="entry name" value="DILUTE CLASS UNCONVENTIONAL MYOSIN, ISOFORM C"/>
    <property type="match status" value="1"/>
</dbReference>
<keyword evidence="2 6" id="KW-0067">ATP-binding</keyword>
<keyword evidence="10" id="KW-1185">Reference proteome</keyword>
<evidence type="ECO:0000259" key="8">
    <source>
        <dbReference type="PROSITE" id="PS51456"/>
    </source>
</evidence>
<dbReference type="PRINTS" id="PR00193">
    <property type="entry name" value="MYOSINHEAVY"/>
</dbReference>
<feature type="region of interest" description="Disordered" evidence="7">
    <location>
        <begin position="1133"/>
        <end position="1152"/>
    </location>
</feature>
<feature type="binding site" evidence="6">
    <location>
        <begin position="160"/>
        <end position="167"/>
    </location>
    <ligand>
        <name>ATP</name>
        <dbReference type="ChEBI" id="CHEBI:30616"/>
    </ligand>
</feature>
<evidence type="ECO:0000313" key="10">
    <source>
        <dbReference type="Proteomes" id="UP001311799"/>
    </source>
</evidence>
<feature type="compositionally biased region" description="Low complexity" evidence="7">
    <location>
        <begin position="1133"/>
        <end position="1150"/>
    </location>
</feature>
<dbReference type="Gene3D" id="1.10.10.820">
    <property type="match status" value="1"/>
</dbReference>
<dbReference type="Gene3D" id="1.20.58.530">
    <property type="match status" value="1"/>
</dbReference>
<accession>A0AAV9XY19</accession>
<dbReference type="InterPro" id="IPR027417">
    <property type="entry name" value="P-loop_NTPase"/>
</dbReference>
<dbReference type="Pfam" id="PF00063">
    <property type="entry name" value="Myosin_head"/>
    <property type="match status" value="1"/>
</dbReference>
<dbReference type="CDD" id="cd00124">
    <property type="entry name" value="MYSc"/>
    <property type="match status" value="1"/>
</dbReference>
<keyword evidence="4 6" id="KW-0505">Motor protein</keyword>
<dbReference type="GO" id="GO:0051015">
    <property type="term" value="F:actin filament binding"/>
    <property type="evidence" value="ECO:0007669"/>
    <property type="project" value="TreeGrafter"/>
</dbReference>
<dbReference type="GO" id="GO:0016020">
    <property type="term" value="C:membrane"/>
    <property type="evidence" value="ECO:0007669"/>
    <property type="project" value="TreeGrafter"/>
</dbReference>
<feature type="domain" description="Myosin motor" evidence="8">
    <location>
        <begin position="66"/>
        <end position="840"/>
    </location>
</feature>
<keyword evidence="5 6" id="KW-0009">Actin-binding</keyword>
<dbReference type="PROSITE" id="PS51456">
    <property type="entry name" value="MYOSIN_MOTOR"/>
    <property type="match status" value="1"/>
</dbReference>
<feature type="region of interest" description="Actin-binding" evidence="6">
    <location>
        <begin position="719"/>
        <end position="741"/>
    </location>
</feature>
<dbReference type="Gene3D" id="3.40.850.10">
    <property type="entry name" value="Kinesin motor domain"/>
    <property type="match status" value="1"/>
</dbReference>
<dbReference type="Gene3D" id="1.20.120.720">
    <property type="entry name" value="Myosin VI head, motor domain, U50 subdomain"/>
    <property type="match status" value="1"/>
</dbReference>
<dbReference type="InterPro" id="IPR036961">
    <property type="entry name" value="Kinesin_motor_dom_sf"/>
</dbReference>
<dbReference type="GO" id="GO:0005524">
    <property type="term" value="F:ATP binding"/>
    <property type="evidence" value="ECO:0007669"/>
    <property type="project" value="UniProtKB-UniRule"/>
</dbReference>
<dbReference type="Proteomes" id="UP001311799">
    <property type="component" value="Unassembled WGS sequence"/>
</dbReference>
<evidence type="ECO:0000256" key="3">
    <source>
        <dbReference type="ARBA" id="ARBA00023123"/>
    </source>
</evidence>
<dbReference type="GO" id="GO:0007015">
    <property type="term" value="P:actin filament organization"/>
    <property type="evidence" value="ECO:0007669"/>
    <property type="project" value="TreeGrafter"/>
</dbReference>
<evidence type="ECO:0000256" key="2">
    <source>
        <dbReference type="ARBA" id="ARBA00022840"/>
    </source>
</evidence>